<proteinExistence type="predicted"/>
<dbReference type="InterPro" id="IPR038177">
    <property type="entry name" value="IAT_beta_sf"/>
</dbReference>
<organism evidence="1 2">
    <name type="scientific">Bathymodiolus thermophilus thioautotrophic gill symbiont</name>
    <dbReference type="NCBI Taxonomy" id="2360"/>
    <lineage>
        <taxon>Bacteria</taxon>
        <taxon>Pseudomonadati</taxon>
        <taxon>Pseudomonadota</taxon>
        <taxon>Gammaproteobacteria</taxon>
        <taxon>sulfur-oxidizing symbionts</taxon>
    </lineage>
</organism>
<sequence>MIGDYTEEALSGHDIKVTGQIPYIPWAKIKGTHYYWDQSTGGSINGSILGVEIQLSPSSSIDFGQEDSNTIEHSGYARLNLSFPFNTNEKMTNFAFDKKAFRNSTKMDLTLLEMVERSQQIKIEKLLNKHATQSATSATIAEAATSTYTVVLSKKPTSDVTIRLTSSDTTAATVTPLLTFTRSNWSSPQMVTITGVNDGDTANETVVISHAISGGGYDALSMTNFTATMIDDDIIFKGLSYTLITSPDTGRIWLDRNLGATRVATSSTDSAAYGHLYQWGRNDDGHESRTSNTTTTRATTITPAHNNFIVNNITYNWTSADSNGALRAAAWES</sequence>
<protein>
    <submittedName>
        <fullName evidence="1">Uncharacterized protein</fullName>
    </submittedName>
</protein>
<dbReference type="EMBL" id="CAHJWF010000418">
    <property type="protein sequence ID" value="CAB5507456.1"/>
    <property type="molecule type" value="Genomic_DNA"/>
</dbReference>
<name>A0ABN7GCM2_9GAMM</name>
<keyword evidence="2" id="KW-1185">Reference proteome</keyword>
<gene>
    <name evidence="1" type="ORF">AZO1586I_1860</name>
</gene>
<dbReference type="Proteomes" id="UP000626656">
    <property type="component" value="Unassembled WGS sequence"/>
</dbReference>
<dbReference type="RefSeq" id="WP_202784544.1">
    <property type="nucleotide sequence ID" value="NZ_CAHJWF010000418.1"/>
</dbReference>
<comment type="caution">
    <text evidence="1">The sequence shown here is derived from an EMBL/GenBank/DDBJ whole genome shotgun (WGS) entry which is preliminary data.</text>
</comment>
<accession>A0ABN7GCM2</accession>
<reference evidence="1 2" key="1">
    <citation type="submission" date="2020-05" db="EMBL/GenBank/DDBJ databases">
        <authorList>
            <person name="Petersen J."/>
            <person name="Sayavedra L."/>
        </authorList>
    </citation>
    <scope>NUCLEOTIDE SEQUENCE [LARGE SCALE GENOMIC DNA]</scope>
    <source>
        <strain evidence="1">B azoricus SOX ET2 1586I</strain>
    </source>
</reference>
<evidence type="ECO:0000313" key="1">
    <source>
        <dbReference type="EMBL" id="CAB5507456.1"/>
    </source>
</evidence>
<evidence type="ECO:0000313" key="2">
    <source>
        <dbReference type="Proteomes" id="UP000626656"/>
    </source>
</evidence>
<dbReference type="Gene3D" id="2.40.160.160">
    <property type="entry name" value="Inverse autotransporter, beta-domain"/>
    <property type="match status" value="1"/>
</dbReference>